<sequence>MNILSLALIVLGLSLFEIITSIDNAIINAEVLSGMGQKARRWFLLWGFAIAVFVVRGLLPFLIVMLANPGLTPWEVVTAVFSGDPHVAESIEKSSPLLLIGGGVFLIFLFFNWLFLEPKNFGLRSERFFHAQGAWFFAIVSVLLTIIVWFALQISSMLGFAAVVGSTAFFIIHGFRQFAEKQEEALLDTKNNMSDISKIAYLEVLDATFSIDGVIGAFAFTFFVPLILIGNGLGALVLRKLTVSNIERIKKYKYLKNGAMYSIFFLGGIMILDSFGFHIPHWLSPLITFGTVGYFFHKSRIDLVKVSESLAKKSS</sequence>
<gene>
    <name evidence="2" type="ORF">A2690_02970</name>
</gene>
<keyword evidence="1" id="KW-0472">Membrane</keyword>
<dbReference type="Pfam" id="PF04332">
    <property type="entry name" value="DUF475"/>
    <property type="match status" value="1"/>
</dbReference>
<feature type="transmembrane region" description="Helical" evidence="1">
    <location>
        <begin position="97"/>
        <end position="116"/>
    </location>
</feature>
<evidence type="ECO:0008006" key="4">
    <source>
        <dbReference type="Google" id="ProtNLM"/>
    </source>
</evidence>
<dbReference type="AlphaFoldDB" id="A0A1F7G801"/>
<feature type="transmembrane region" description="Helical" evidence="1">
    <location>
        <begin position="128"/>
        <end position="150"/>
    </location>
</feature>
<feature type="transmembrane region" description="Helical" evidence="1">
    <location>
        <begin position="157"/>
        <end position="175"/>
    </location>
</feature>
<keyword evidence="1" id="KW-0812">Transmembrane</keyword>
<dbReference type="PANTHER" id="PTHR30238:SF4">
    <property type="entry name" value="SLL1022 PROTEIN"/>
    <property type="match status" value="1"/>
</dbReference>
<feature type="transmembrane region" description="Helical" evidence="1">
    <location>
        <begin position="45"/>
        <end position="67"/>
    </location>
</feature>
<dbReference type="EMBL" id="MFZF01000036">
    <property type="protein sequence ID" value="OGK15048.1"/>
    <property type="molecule type" value="Genomic_DNA"/>
</dbReference>
<dbReference type="InterPro" id="IPR007427">
    <property type="entry name" value="DUF475"/>
</dbReference>
<dbReference type="Proteomes" id="UP000178372">
    <property type="component" value="Unassembled WGS sequence"/>
</dbReference>
<dbReference type="PANTHER" id="PTHR30238">
    <property type="entry name" value="MEMBRANE BOUND PREDICTED REDOX MODULATOR"/>
    <property type="match status" value="1"/>
</dbReference>
<keyword evidence="1" id="KW-1133">Transmembrane helix</keyword>
<protein>
    <recommendedName>
        <fullName evidence="4">DUF475 domain-containing protein</fullName>
    </recommendedName>
</protein>
<feature type="transmembrane region" description="Helical" evidence="1">
    <location>
        <begin position="259"/>
        <end position="279"/>
    </location>
</feature>
<feature type="transmembrane region" description="Helical" evidence="1">
    <location>
        <begin position="214"/>
        <end position="238"/>
    </location>
</feature>
<organism evidence="2 3">
    <name type="scientific">Candidatus Roizmanbacteria bacterium RIFCSPHIGHO2_01_FULL_39_12b</name>
    <dbReference type="NCBI Taxonomy" id="1802030"/>
    <lineage>
        <taxon>Bacteria</taxon>
        <taxon>Candidatus Roizmaniibacteriota</taxon>
    </lineage>
</organism>
<accession>A0A1F7G801</accession>
<reference evidence="2 3" key="1">
    <citation type="journal article" date="2016" name="Nat. Commun.">
        <title>Thousands of microbial genomes shed light on interconnected biogeochemical processes in an aquifer system.</title>
        <authorList>
            <person name="Anantharaman K."/>
            <person name="Brown C.T."/>
            <person name="Hug L.A."/>
            <person name="Sharon I."/>
            <person name="Castelle C.J."/>
            <person name="Probst A.J."/>
            <person name="Thomas B.C."/>
            <person name="Singh A."/>
            <person name="Wilkins M.J."/>
            <person name="Karaoz U."/>
            <person name="Brodie E.L."/>
            <person name="Williams K.H."/>
            <person name="Hubbard S.S."/>
            <person name="Banfield J.F."/>
        </authorList>
    </citation>
    <scope>NUCLEOTIDE SEQUENCE [LARGE SCALE GENOMIC DNA]</scope>
</reference>
<comment type="caution">
    <text evidence="2">The sequence shown here is derived from an EMBL/GenBank/DDBJ whole genome shotgun (WGS) entry which is preliminary data.</text>
</comment>
<evidence type="ECO:0000313" key="3">
    <source>
        <dbReference type="Proteomes" id="UP000178372"/>
    </source>
</evidence>
<dbReference type="NCBIfam" id="NF010612">
    <property type="entry name" value="PRK14013.1-2"/>
    <property type="match status" value="1"/>
</dbReference>
<name>A0A1F7G801_9BACT</name>
<evidence type="ECO:0000313" key="2">
    <source>
        <dbReference type="EMBL" id="OGK15048.1"/>
    </source>
</evidence>
<evidence type="ECO:0000256" key="1">
    <source>
        <dbReference type="SAM" id="Phobius"/>
    </source>
</evidence>
<proteinExistence type="predicted"/>